<dbReference type="GO" id="GO:0003677">
    <property type="term" value="F:DNA binding"/>
    <property type="evidence" value="ECO:0007669"/>
    <property type="project" value="UniProtKB-UniRule"/>
</dbReference>
<gene>
    <name evidence="4" type="ORF">FNY66_11645</name>
</gene>
<dbReference type="InterPro" id="IPR009057">
    <property type="entry name" value="Homeodomain-like_sf"/>
</dbReference>
<comment type="caution">
    <text evidence="4">The sequence shown here is derived from an EMBL/GenBank/DDBJ whole genome shotgun (WGS) entry which is preliminary data.</text>
</comment>
<dbReference type="AlphaFoldDB" id="A0A5M9HW20"/>
<dbReference type="PANTHER" id="PTHR43479:SF16">
    <property type="entry name" value="HTH TETR-TYPE DOMAIN-CONTAINING PROTEIN"/>
    <property type="match status" value="1"/>
</dbReference>
<dbReference type="OrthoDB" id="9810250at2"/>
<dbReference type="PROSITE" id="PS50977">
    <property type="entry name" value="HTH_TETR_2"/>
    <property type="match status" value="1"/>
</dbReference>
<protein>
    <submittedName>
        <fullName evidence="4">TetR/AcrR family transcriptional regulator</fullName>
    </submittedName>
</protein>
<dbReference type="InterPro" id="IPR001647">
    <property type="entry name" value="HTH_TetR"/>
</dbReference>
<evidence type="ECO:0000256" key="2">
    <source>
        <dbReference type="PROSITE-ProRule" id="PRU00335"/>
    </source>
</evidence>
<sequence length="203" mass="24244">MGKSDLRIIKTLRQIDVSLLENLAACPFRKITISMICDRAMINRSTFYKYYLDKYDLLDKYLNRTMEEFRQHINVEFINAEPSRIHDICYINNFDATLEFIEKNKDKYEILWTASTDRRIYDEMTGIIRDSIITAMKSSSEQTPHQKKCASLYAFIFASNMMSLIQWWFQYYTTVTRQEVETIMTDNMHFGLFKTFKNQTEKS</sequence>
<reference evidence="4" key="1">
    <citation type="submission" date="2019-07" db="EMBL/GenBank/DDBJ databases">
        <authorList>
            <person name="Wongkuna S."/>
            <person name="Scaria J."/>
        </authorList>
    </citation>
    <scope>NUCLEOTIDE SEQUENCE [LARGE SCALE GENOMIC DNA]</scope>
    <source>
        <strain evidence="4">SW178</strain>
    </source>
</reference>
<evidence type="ECO:0000313" key="5">
    <source>
        <dbReference type="Proteomes" id="UP000322025"/>
    </source>
</evidence>
<accession>A0A5M9HW20</accession>
<evidence type="ECO:0000259" key="3">
    <source>
        <dbReference type="PROSITE" id="PS50977"/>
    </source>
</evidence>
<organism evidence="4 5">
    <name type="scientific">Mediterraneibacter catenae</name>
    <dbReference type="NCBI Taxonomy" id="2594882"/>
    <lineage>
        <taxon>Bacteria</taxon>
        <taxon>Bacillati</taxon>
        <taxon>Bacillota</taxon>
        <taxon>Clostridia</taxon>
        <taxon>Lachnospirales</taxon>
        <taxon>Lachnospiraceae</taxon>
        <taxon>Mediterraneibacter</taxon>
    </lineage>
</organism>
<keyword evidence="1 2" id="KW-0238">DNA-binding</keyword>
<keyword evidence="5" id="KW-1185">Reference proteome</keyword>
<dbReference type="SUPFAM" id="SSF46689">
    <property type="entry name" value="Homeodomain-like"/>
    <property type="match status" value="1"/>
</dbReference>
<dbReference type="Gene3D" id="1.10.357.10">
    <property type="entry name" value="Tetracycline Repressor, domain 2"/>
    <property type="match status" value="1"/>
</dbReference>
<feature type="domain" description="HTH tetR-type" evidence="3">
    <location>
        <begin position="9"/>
        <end position="69"/>
    </location>
</feature>
<dbReference type="EMBL" id="VMSO01000016">
    <property type="protein sequence ID" value="KAA8500827.1"/>
    <property type="molecule type" value="Genomic_DNA"/>
</dbReference>
<name>A0A5M9HW20_9FIRM</name>
<dbReference type="Proteomes" id="UP000322025">
    <property type="component" value="Unassembled WGS sequence"/>
</dbReference>
<evidence type="ECO:0000256" key="1">
    <source>
        <dbReference type="ARBA" id="ARBA00023125"/>
    </source>
</evidence>
<dbReference type="RefSeq" id="WP_150311258.1">
    <property type="nucleotide sequence ID" value="NZ_VMSO01000016.1"/>
</dbReference>
<proteinExistence type="predicted"/>
<evidence type="ECO:0000313" key="4">
    <source>
        <dbReference type="EMBL" id="KAA8500827.1"/>
    </source>
</evidence>
<dbReference type="PANTHER" id="PTHR43479">
    <property type="entry name" value="ACREF/ENVCD OPERON REPRESSOR-RELATED"/>
    <property type="match status" value="1"/>
</dbReference>
<feature type="DNA-binding region" description="H-T-H motif" evidence="2">
    <location>
        <begin position="32"/>
        <end position="51"/>
    </location>
</feature>
<dbReference type="InterPro" id="IPR050624">
    <property type="entry name" value="HTH-type_Tx_Regulator"/>
</dbReference>